<dbReference type="PROSITE" id="PS00211">
    <property type="entry name" value="ABC_TRANSPORTER_1"/>
    <property type="match status" value="2"/>
</dbReference>
<dbReference type="InterPro" id="IPR027417">
    <property type="entry name" value="P-loop_NTPase"/>
</dbReference>
<comment type="similarity">
    <text evidence="2">Belongs to the ABC transporter superfamily.</text>
</comment>
<dbReference type="InterPro" id="IPR003593">
    <property type="entry name" value="AAA+_ATPase"/>
</dbReference>
<evidence type="ECO:0000256" key="2">
    <source>
        <dbReference type="ARBA" id="ARBA00005417"/>
    </source>
</evidence>
<evidence type="ECO:0000256" key="8">
    <source>
        <dbReference type="ARBA" id="ARBA00023136"/>
    </source>
</evidence>
<evidence type="ECO:0000256" key="5">
    <source>
        <dbReference type="ARBA" id="ARBA00022741"/>
    </source>
</evidence>
<feature type="domain" description="ABC transporter" evidence="10">
    <location>
        <begin position="3"/>
        <end position="244"/>
    </location>
</feature>
<dbReference type="OrthoDB" id="9806471at2"/>
<keyword evidence="12" id="KW-1185">Reference proteome</keyword>
<keyword evidence="6 11" id="KW-0067">ATP-binding</keyword>
<evidence type="ECO:0000259" key="10">
    <source>
        <dbReference type="PROSITE" id="PS50893"/>
    </source>
</evidence>
<evidence type="ECO:0000256" key="3">
    <source>
        <dbReference type="ARBA" id="ARBA00022448"/>
    </source>
</evidence>
<keyword evidence="5" id="KW-0547">Nucleotide-binding</keyword>
<evidence type="ECO:0000256" key="4">
    <source>
        <dbReference type="ARBA" id="ARBA00022475"/>
    </source>
</evidence>
<dbReference type="SMART" id="SM00382">
    <property type="entry name" value="AAA"/>
    <property type="match status" value="2"/>
</dbReference>
<protein>
    <submittedName>
        <fullName evidence="11">ABC transporter, ATP-binding protein</fullName>
    </submittedName>
</protein>
<keyword evidence="8" id="KW-0472">Membrane</keyword>
<gene>
    <name evidence="11" type="ORF">HMPREF0091_10284</name>
</gene>
<dbReference type="InterPro" id="IPR017871">
    <property type="entry name" value="ABC_transporter-like_CS"/>
</dbReference>
<name>F1T3P3_9ACTN</name>
<dbReference type="PANTHER" id="PTHR43553:SF27">
    <property type="entry name" value="ENERGY-COUPLING FACTOR TRANSPORTER ATP-BINDING PROTEIN ECFA2"/>
    <property type="match status" value="1"/>
</dbReference>
<evidence type="ECO:0000313" key="12">
    <source>
        <dbReference type="Proteomes" id="UP000005947"/>
    </source>
</evidence>
<dbReference type="GO" id="GO:0016887">
    <property type="term" value="F:ATP hydrolysis activity"/>
    <property type="evidence" value="ECO:0007669"/>
    <property type="project" value="InterPro"/>
</dbReference>
<evidence type="ECO:0000256" key="1">
    <source>
        <dbReference type="ARBA" id="ARBA00004202"/>
    </source>
</evidence>
<evidence type="ECO:0000256" key="7">
    <source>
        <dbReference type="ARBA" id="ARBA00022967"/>
    </source>
</evidence>
<accession>F1T3P3</accession>
<dbReference type="GO" id="GO:0043190">
    <property type="term" value="C:ATP-binding cassette (ABC) transporter complex"/>
    <property type="evidence" value="ECO:0007669"/>
    <property type="project" value="TreeGrafter"/>
</dbReference>
<dbReference type="SUPFAM" id="SSF52540">
    <property type="entry name" value="P-loop containing nucleoside triphosphate hydrolases"/>
    <property type="match status" value="2"/>
</dbReference>
<dbReference type="Proteomes" id="UP000005947">
    <property type="component" value="Unassembled WGS sequence"/>
</dbReference>
<keyword evidence="7" id="KW-1278">Translocase</keyword>
<dbReference type="GO" id="GO:0042626">
    <property type="term" value="F:ATPase-coupled transmembrane transporter activity"/>
    <property type="evidence" value="ECO:0007669"/>
    <property type="project" value="TreeGrafter"/>
</dbReference>
<evidence type="ECO:0000256" key="9">
    <source>
        <dbReference type="SAM" id="MobiDB-lite"/>
    </source>
</evidence>
<dbReference type="RefSeq" id="WP_006302407.1">
    <property type="nucleotide sequence ID" value="NZ_ACGK02000001.1"/>
</dbReference>
<dbReference type="Pfam" id="PF00005">
    <property type="entry name" value="ABC_tran"/>
    <property type="match status" value="2"/>
</dbReference>
<organism evidence="11 12">
    <name type="scientific">Fannyhessea vaginae DSM 15829</name>
    <dbReference type="NCBI Taxonomy" id="525256"/>
    <lineage>
        <taxon>Bacteria</taxon>
        <taxon>Bacillati</taxon>
        <taxon>Actinomycetota</taxon>
        <taxon>Coriobacteriia</taxon>
        <taxon>Coriobacteriales</taxon>
        <taxon>Atopobiaceae</taxon>
        <taxon>Fannyhessea</taxon>
    </lineage>
</organism>
<dbReference type="CDD" id="cd03225">
    <property type="entry name" value="ABC_cobalt_CbiO_domain1"/>
    <property type="match status" value="2"/>
</dbReference>
<comment type="caution">
    <text evidence="11">The sequence shown here is derived from an EMBL/GenBank/DDBJ whole genome shotgun (WGS) entry which is preliminary data.</text>
</comment>
<keyword evidence="4" id="KW-1003">Cell membrane</keyword>
<dbReference type="EMBL" id="ACGK02000001">
    <property type="protein sequence ID" value="EGF23337.1"/>
    <property type="molecule type" value="Genomic_DNA"/>
</dbReference>
<keyword evidence="3" id="KW-0813">Transport</keyword>
<dbReference type="InterPro" id="IPR015856">
    <property type="entry name" value="ABC_transpr_CbiO/EcfA_su"/>
</dbReference>
<comment type="subcellular location">
    <subcellularLocation>
        <location evidence="1">Cell membrane</location>
        <topology evidence="1">Peripheral membrane protein</topology>
    </subcellularLocation>
</comment>
<dbReference type="InterPro" id="IPR050095">
    <property type="entry name" value="ECF_ABC_transporter_ATP-bd"/>
</dbReference>
<dbReference type="PANTHER" id="PTHR43553">
    <property type="entry name" value="HEAVY METAL TRANSPORTER"/>
    <property type="match status" value="1"/>
</dbReference>
<dbReference type="InterPro" id="IPR003439">
    <property type="entry name" value="ABC_transporter-like_ATP-bd"/>
</dbReference>
<dbReference type="AlphaFoldDB" id="F1T3P3"/>
<proteinExistence type="inferred from homology"/>
<dbReference type="GeneID" id="93211046"/>
<feature type="domain" description="ABC transporter" evidence="10">
    <location>
        <begin position="312"/>
        <end position="524"/>
    </location>
</feature>
<dbReference type="PROSITE" id="PS50893">
    <property type="entry name" value="ABC_TRANSPORTER_2"/>
    <property type="match status" value="2"/>
</dbReference>
<feature type="compositionally biased region" description="Low complexity" evidence="9">
    <location>
        <begin position="293"/>
        <end position="308"/>
    </location>
</feature>
<evidence type="ECO:0000313" key="11">
    <source>
        <dbReference type="EMBL" id="EGF23337.1"/>
    </source>
</evidence>
<reference evidence="11 12" key="1">
    <citation type="submission" date="2011-02" db="EMBL/GenBank/DDBJ databases">
        <authorList>
            <person name="Muzny D."/>
            <person name="Qin X."/>
            <person name="Buhay C."/>
            <person name="Dugan-Rocha S."/>
            <person name="Ding Y."/>
            <person name="Chen G."/>
            <person name="Hawes A."/>
            <person name="Holder M."/>
            <person name="Jhangiani S."/>
            <person name="Johnson A."/>
            <person name="Khan Z."/>
            <person name="Li Z."/>
            <person name="Liu W."/>
            <person name="Liu X."/>
            <person name="Perez L."/>
            <person name="Shen H."/>
            <person name="Wang Q."/>
            <person name="Watt J."/>
            <person name="Xi L."/>
            <person name="Xin Y."/>
            <person name="Zhou J."/>
            <person name="Deng J."/>
            <person name="Jiang H."/>
            <person name="Liu Y."/>
            <person name="Qu J."/>
            <person name="Song X.-Z."/>
            <person name="Zhang L."/>
            <person name="Villasana D."/>
            <person name="Johnson A."/>
            <person name="Liu J."/>
            <person name="Liyanage D."/>
            <person name="Lorensuhewa L."/>
            <person name="Robinson T."/>
            <person name="Song A."/>
            <person name="Song B.-B."/>
            <person name="Dinh H."/>
            <person name="Thornton R."/>
            <person name="Coyle M."/>
            <person name="Francisco L."/>
            <person name="Jackson L."/>
            <person name="Javaid M."/>
            <person name="Korchina V."/>
            <person name="Kovar C."/>
            <person name="Mata R."/>
            <person name="Mathew T."/>
            <person name="Ngo R."/>
            <person name="Nguyen L."/>
            <person name="Nguyen N."/>
            <person name="Okwuonu G."/>
            <person name="Ongeri F."/>
            <person name="Pham C."/>
            <person name="Simmons D."/>
            <person name="Wilczek-Boney K."/>
            <person name="Hale W."/>
            <person name="Jakkamsetti A."/>
            <person name="Pham P."/>
            <person name="Ruth R."/>
            <person name="San Lucas F."/>
            <person name="Warren J."/>
            <person name="Zhang J."/>
            <person name="Zhao Z."/>
            <person name="Zhou C."/>
            <person name="Zhu D."/>
            <person name="Lee S."/>
            <person name="Bess C."/>
            <person name="Blankenburg K."/>
            <person name="Forbes L."/>
            <person name="Fu Q."/>
            <person name="Gubbala S."/>
            <person name="Hirani K."/>
            <person name="Jayaseelan J.C."/>
            <person name="Lara F."/>
            <person name="Munidasa M."/>
            <person name="Palculict T."/>
            <person name="Patil S."/>
            <person name="Pu L.-L."/>
            <person name="Saada N."/>
            <person name="Tang L."/>
            <person name="Weissenberger G."/>
            <person name="Zhu Y."/>
            <person name="Hemphill L."/>
            <person name="Shang Y."/>
            <person name="Youmans B."/>
            <person name="Ayvaz T."/>
            <person name="Ross M."/>
            <person name="Santibanez J."/>
            <person name="Aqrawi P."/>
            <person name="Gross S."/>
            <person name="Joshi V."/>
            <person name="Fowler G."/>
            <person name="Nazareth L."/>
            <person name="Reid J."/>
            <person name="Worley K."/>
            <person name="Petrosino J."/>
            <person name="Highlander S."/>
            <person name="Gibbs R."/>
        </authorList>
    </citation>
    <scope>NUCLEOTIDE SEQUENCE [LARGE SCALE GENOMIC DNA]</scope>
    <source>
        <strain evidence="11 12">DSM 15829</strain>
    </source>
</reference>
<feature type="region of interest" description="Disordered" evidence="9">
    <location>
        <begin position="284"/>
        <end position="308"/>
    </location>
</feature>
<dbReference type="GO" id="GO:0005524">
    <property type="term" value="F:ATP binding"/>
    <property type="evidence" value="ECO:0007669"/>
    <property type="project" value="UniProtKB-KW"/>
</dbReference>
<dbReference type="Gene3D" id="3.40.50.300">
    <property type="entry name" value="P-loop containing nucleotide triphosphate hydrolases"/>
    <property type="match status" value="2"/>
</dbReference>
<dbReference type="eggNOG" id="COG4172">
    <property type="taxonomic scope" value="Bacteria"/>
</dbReference>
<evidence type="ECO:0000256" key="6">
    <source>
        <dbReference type="ARBA" id="ARBA00022840"/>
    </source>
</evidence>
<sequence>MALSCSHITCSYQHDSAFVLRELSLTCKSGMRIALVGSNGAGKSTLVNVLAGHVPFQAGHITLDGYTIAPNESLDVLTRARLCGFVHQDPYTQCVSPSVFDTLAFGPLNLGLSEQDVHARVKEALEFAHISHLAARMLDTLSGGEMQRVAFAATLALHPHYLVLDEAFSQLDPISSQQLHATIERLVRTGFDGAPLGVIEITHNAQDLTYVDKVAVLYQGKIAAEVSPFEFLSNPTLQAYSDFIDESSYMSVMSAQDPFILADNACEAQLLPTVAHTERTTCIQPTGAHNEGTQPTQHPQPTQPTQSTQSTLFVSNLVPQLLGDALSSRSIQSDTSYNFSLYAGELTLVVGNSGSGKTTLALNLIGACKPQQGSITLNGRPVALGDCAFMFQRVEDQLFCPTVLDEVTFGLKNLGVSCKVAMCRAKKMLSLLGVPSDTFECNPYQLSGGMRKRVGIAAILALDKPVYILDECTSGLDGAGRRLVRRVIRMLLDQHKSVMVITHHMSEWEEIPHKILVVCNSVSL</sequence>